<feature type="non-terminal residue" evidence="1">
    <location>
        <position position="62"/>
    </location>
</feature>
<protein>
    <submittedName>
        <fullName evidence="1">Uncharacterized protein</fullName>
    </submittedName>
</protein>
<reference evidence="1 2" key="1">
    <citation type="journal article" date="2017" name="Gigascience">
        <title>Genome sequence of the small brown planthopper, Laodelphax striatellus.</title>
        <authorList>
            <person name="Zhu J."/>
            <person name="Jiang F."/>
            <person name="Wang X."/>
            <person name="Yang P."/>
            <person name="Bao Y."/>
            <person name="Zhao W."/>
            <person name="Wang W."/>
            <person name="Lu H."/>
            <person name="Wang Q."/>
            <person name="Cui N."/>
            <person name="Li J."/>
            <person name="Chen X."/>
            <person name="Luo L."/>
            <person name="Yu J."/>
            <person name="Kang L."/>
            <person name="Cui F."/>
        </authorList>
    </citation>
    <scope>NUCLEOTIDE SEQUENCE [LARGE SCALE GENOMIC DNA]</scope>
    <source>
        <strain evidence="1">Lst14</strain>
    </source>
</reference>
<feature type="non-terminal residue" evidence="1">
    <location>
        <position position="1"/>
    </location>
</feature>
<evidence type="ECO:0000313" key="2">
    <source>
        <dbReference type="Proteomes" id="UP000291343"/>
    </source>
</evidence>
<dbReference type="Proteomes" id="UP000291343">
    <property type="component" value="Unassembled WGS sequence"/>
</dbReference>
<accession>A0A482WH84</accession>
<dbReference type="AlphaFoldDB" id="A0A482WH84"/>
<name>A0A482WH84_LAOST</name>
<gene>
    <name evidence="1" type="ORF">LSTR_LSTR004118</name>
</gene>
<dbReference type="EMBL" id="QKKF02036132">
    <property type="protein sequence ID" value="RZF32690.1"/>
    <property type="molecule type" value="Genomic_DNA"/>
</dbReference>
<keyword evidence="2" id="KW-1185">Reference proteome</keyword>
<dbReference type="STRING" id="195883.A0A482WH84"/>
<evidence type="ECO:0000313" key="1">
    <source>
        <dbReference type="EMBL" id="RZF32690.1"/>
    </source>
</evidence>
<sequence length="62" mass="7109">YSIAYLSYIPSYSTSESRMLQEDLLIHGDSVYDMIDKQDHAAIQSELVRSANTHGDDQRLFL</sequence>
<organism evidence="1 2">
    <name type="scientific">Laodelphax striatellus</name>
    <name type="common">Small brown planthopper</name>
    <name type="synonym">Delphax striatella</name>
    <dbReference type="NCBI Taxonomy" id="195883"/>
    <lineage>
        <taxon>Eukaryota</taxon>
        <taxon>Metazoa</taxon>
        <taxon>Ecdysozoa</taxon>
        <taxon>Arthropoda</taxon>
        <taxon>Hexapoda</taxon>
        <taxon>Insecta</taxon>
        <taxon>Pterygota</taxon>
        <taxon>Neoptera</taxon>
        <taxon>Paraneoptera</taxon>
        <taxon>Hemiptera</taxon>
        <taxon>Auchenorrhyncha</taxon>
        <taxon>Fulgoroidea</taxon>
        <taxon>Delphacidae</taxon>
        <taxon>Criomorphinae</taxon>
        <taxon>Laodelphax</taxon>
    </lineage>
</organism>
<comment type="caution">
    <text evidence="1">The sequence shown here is derived from an EMBL/GenBank/DDBJ whole genome shotgun (WGS) entry which is preliminary data.</text>
</comment>
<dbReference type="OrthoDB" id="9978016at2759"/>
<proteinExistence type="predicted"/>
<dbReference type="InParanoid" id="A0A482WH84"/>